<dbReference type="InterPro" id="IPR005810">
    <property type="entry name" value="CoA_lig_alpha"/>
</dbReference>
<dbReference type="PROSITE" id="PS00399">
    <property type="entry name" value="SUCCINYL_COA_LIG_2"/>
    <property type="match status" value="1"/>
</dbReference>
<dbReference type="Gene3D" id="3.40.50.720">
    <property type="entry name" value="NAD(P)-binding Rossmann-like Domain"/>
    <property type="match status" value="1"/>
</dbReference>
<dbReference type="SUPFAM" id="SSF51735">
    <property type="entry name" value="NAD(P)-binding Rossmann-fold domains"/>
    <property type="match status" value="1"/>
</dbReference>
<evidence type="ECO:0000256" key="1">
    <source>
        <dbReference type="ARBA" id="ARBA00022598"/>
    </source>
</evidence>
<dbReference type="Pfam" id="PF00549">
    <property type="entry name" value="Ligase_CoA"/>
    <property type="match status" value="1"/>
</dbReference>
<feature type="active site" description="Tele-phosphohistidine intermediate" evidence="3">
    <location>
        <position position="246"/>
    </location>
</feature>
<name>A0A6H1U1J5_9CYAN</name>
<dbReference type="Pfam" id="PF02629">
    <property type="entry name" value="CoA_binding"/>
    <property type="match status" value="1"/>
</dbReference>
<dbReference type="InterPro" id="IPR005811">
    <property type="entry name" value="SUCC_ACL_C"/>
</dbReference>
<dbReference type="AlphaFoldDB" id="A0A6H1U1J5"/>
<dbReference type="InterPro" id="IPR003781">
    <property type="entry name" value="CoA-bd"/>
</dbReference>
<dbReference type="EMBL" id="CP051167">
    <property type="protein sequence ID" value="QIZ72040.1"/>
    <property type="molecule type" value="Genomic_DNA"/>
</dbReference>
<dbReference type="GO" id="GO:0004776">
    <property type="term" value="F:succinate-CoA ligase (GDP-forming) activity"/>
    <property type="evidence" value="ECO:0007669"/>
    <property type="project" value="TreeGrafter"/>
</dbReference>
<dbReference type="PANTHER" id="PTHR11117">
    <property type="entry name" value="SUCCINYL-COA LIGASE SUBUNIT ALPHA"/>
    <property type="match status" value="1"/>
</dbReference>
<evidence type="ECO:0000256" key="3">
    <source>
        <dbReference type="PIRSR" id="PIRSR001553-1"/>
    </source>
</evidence>
<evidence type="ECO:0000259" key="4">
    <source>
        <dbReference type="SMART" id="SM00881"/>
    </source>
</evidence>
<gene>
    <name evidence="5" type="ORF">HCG48_16825</name>
</gene>
<dbReference type="Proteomes" id="UP000500857">
    <property type="component" value="Chromosome"/>
</dbReference>
<keyword evidence="1" id="KW-0436">Ligase</keyword>
<dbReference type="InterPro" id="IPR016102">
    <property type="entry name" value="Succinyl-CoA_synth-like"/>
</dbReference>
<feature type="domain" description="CoA-binding" evidence="4">
    <location>
        <begin position="2"/>
        <end position="99"/>
    </location>
</feature>
<dbReference type="PIRSF" id="PIRSF001553">
    <property type="entry name" value="SucCS_alpha"/>
    <property type="match status" value="1"/>
</dbReference>
<dbReference type="PRINTS" id="PR01798">
    <property type="entry name" value="SCOASYNTHASE"/>
</dbReference>
<accession>A0A6H1U1J5</accession>
<dbReference type="GO" id="GO:0000166">
    <property type="term" value="F:nucleotide binding"/>
    <property type="evidence" value="ECO:0007669"/>
    <property type="project" value="UniProtKB-KW"/>
</dbReference>
<dbReference type="SMART" id="SM00881">
    <property type="entry name" value="CoA_binding"/>
    <property type="match status" value="1"/>
</dbReference>
<proteinExistence type="predicted"/>
<organism evidence="5 6">
    <name type="scientific">Oxynema aestuarii AP17</name>
    <dbReference type="NCBI Taxonomy" id="2064643"/>
    <lineage>
        <taxon>Bacteria</taxon>
        <taxon>Bacillati</taxon>
        <taxon>Cyanobacteriota</taxon>
        <taxon>Cyanophyceae</taxon>
        <taxon>Oscillatoriophycideae</taxon>
        <taxon>Oscillatoriales</taxon>
        <taxon>Oscillatoriaceae</taxon>
        <taxon>Oxynema</taxon>
        <taxon>Oxynema aestuarii</taxon>
    </lineage>
</organism>
<protein>
    <submittedName>
        <fullName evidence="5">CoA-binding protein</fullName>
    </submittedName>
</protein>
<dbReference type="Gene3D" id="3.40.50.261">
    <property type="entry name" value="Succinyl-CoA synthetase domains"/>
    <property type="match status" value="1"/>
</dbReference>
<dbReference type="GO" id="GO:0009361">
    <property type="term" value="C:succinate-CoA ligase complex (ADP-forming)"/>
    <property type="evidence" value="ECO:0007669"/>
    <property type="project" value="TreeGrafter"/>
</dbReference>
<dbReference type="KEGG" id="oxy:HCG48_16825"/>
<dbReference type="InterPro" id="IPR017440">
    <property type="entry name" value="Cit_synth/succinyl-CoA_lig_AS"/>
</dbReference>
<keyword evidence="6" id="KW-1185">Reference proteome</keyword>
<evidence type="ECO:0000313" key="6">
    <source>
        <dbReference type="Proteomes" id="UP000500857"/>
    </source>
</evidence>
<keyword evidence="2" id="KW-0547">Nucleotide-binding</keyword>
<dbReference type="RefSeq" id="WP_168570191.1">
    <property type="nucleotide sequence ID" value="NZ_CP051167.1"/>
</dbReference>
<dbReference type="PANTHER" id="PTHR11117:SF2">
    <property type="entry name" value="SUCCINATE--COA LIGASE [ADP_GDP-FORMING] SUBUNIT ALPHA, MITOCHONDRIAL"/>
    <property type="match status" value="1"/>
</dbReference>
<dbReference type="GO" id="GO:0004775">
    <property type="term" value="F:succinate-CoA ligase (ADP-forming) activity"/>
    <property type="evidence" value="ECO:0007669"/>
    <property type="project" value="TreeGrafter"/>
</dbReference>
<evidence type="ECO:0000313" key="5">
    <source>
        <dbReference type="EMBL" id="QIZ72040.1"/>
    </source>
</evidence>
<dbReference type="InterPro" id="IPR036291">
    <property type="entry name" value="NAD(P)-bd_dom_sf"/>
</dbReference>
<reference evidence="5 6" key="1">
    <citation type="submission" date="2020-04" db="EMBL/GenBank/DDBJ databases">
        <authorList>
            <person name="Basu S."/>
            <person name="Maruthanayagam V."/>
            <person name="Chakraborty S."/>
            <person name="Pramanik A."/>
            <person name="Mukherjee J."/>
            <person name="Brink B."/>
        </authorList>
    </citation>
    <scope>NUCLEOTIDE SEQUENCE [LARGE SCALE GENOMIC DNA]</scope>
    <source>
        <strain evidence="5 6">AP17</strain>
    </source>
</reference>
<evidence type="ECO:0000256" key="2">
    <source>
        <dbReference type="ARBA" id="ARBA00022741"/>
    </source>
</evidence>
<dbReference type="SUPFAM" id="SSF52210">
    <property type="entry name" value="Succinyl-CoA synthetase domains"/>
    <property type="match status" value="1"/>
</dbReference>
<dbReference type="GO" id="GO:0006099">
    <property type="term" value="P:tricarboxylic acid cycle"/>
    <property type="evidence" value="ECO:0007669"/>
    <property type="project" value="TreeGrafter"/>
</dbReference>
<sequence length="309" mass="32433">MNFTPESKVLIQGITEPIGATYAALMKNYGTNVIAGISPGRGGEQVEEIEIFDMVEQAVGHLGAIDTSVIFVPPYDVLDAALEAMAAGIRQIIIVTEGMPPLDMVHLVRQAEATETLIVGPNTPGIIVPGKILLGTHKSDFYTPGSVGLLSRSGTLTYEIAWQLTQAKLGQSIAIGIGSDAIVGSSFAQWLQILDEDEATEAIVLVGEIGGSSEETAAHYIAEAIDKPTIAYVAGRHAPKGKRLGHAGDIMAAQLSVGRTHQVSPVGADPDTAQSKIAAFKAANIPVAQSPSEIPDLVKKALKPSRKKK</sequence>